<dbReference type="Gene3D" id="3.40.50.300">
    <property type="entry name" value="P-loop containing nucleotide triphosphate hydrolases"/>
    <property type="match status" value="1"/>
</dbReference>
<name>A0ABP6BVX7_9MICO</name>
<reference evidence="7" key="1">
    <citation type="journal article" date="2019" name="Int. J. Syst. Evol. Microbiol.">
        <title>The Global Catalogue of Microorganisms (GCM) 10K type strain sequencing project: providing services to taxonomists for standard genome sequencing and annotation.</title>
        <authorList>
            <consortium name="The Broad Institute Genomics Platform"/>
            <consortium name="The Broad Institute Genome Sequencing Center for Infectious Disease"/>
            <person name="Wu L."/>
            <person name="Ma J."/>
        </authorList>
    </citation>
    <scope>NUCLEOTIDE SEQUENCE [LARGE SCALE GENOMIC DNA]</scope>
    <source>
        <strain evidence="7">JCM 16365</strain>
    </source>
</reference>
<dbReference type="EMBL" id="BAAARI010000036">
    <property type="protein sequence ID" value="GAA2588754.1"/>
    <property type="molecule type" value="Genomic_DNA"/>
</dbReference>
<dbReference type="PROSITE" id="PS50893">
    <property type="entry name" value="ABC_TRANSPORTER_2"/>
    <property type="match status" value="1"/>
</dbReference>
<dbReference type="PANTHER" id="PTHR43335:SF4">
    <property type="entry name" value="ABC TRANSPORTER, ATP-BINDING PROTEIN"/>
    <property type="match status" value="1"/>
</dbReference>
<keyword evidence="7" id="KW-1185">Reference proteome</keyword>
<sequence length="310" mass="32796">MPLMALSSPLLLQAHALVKRYGAVTAVAGLSFEVRPGVVTGFLGPNGAGKSTTLRMFLGLDRPSSGAATIGGLRAAELPHPARAVGAMLDARSVHPRRSAGEHLWATARAAGIRRSRVDETLEMVGLADAGGRPAGEFSLGMKQRLGIATALIGDPGIVIFDEPLNGLDPEGIRWARALMRELAAEGRTVLFSSHLMGEMELTADHLIVIHRGTLLADEPLRSFIATRTTSWVRVRTPDPAGLARILADARLTTTPDSVHPDALHVSNASTDQVGHLAAAGGVEVSELTLIRDSLEDAFLRMTVLDRKAA</sequence>
<keyword evidence="4 6" id="KW-0067">ATP-binding</keyword>
<accession>A0ABP6BVX7</accession>
<dbReference type="GO" id="GO:0005524">
    <property type="term" value="F:ATP binding"/>
    <property type="evidence" value="ECO:0007669"/>
    <property type="project" value="UniProtKB-KW"/>
</dbReference>
<comment type="similarity">
    <text evidence="1">Belongs to the ABC transporter superfamily.</text>
</comment>
<keyword evidence="2" id="KW-0813">Transport</keyword>
<dbReference type="PANTHER" id="PTHR43335">
    <property type="entry name" value="ABC TRANSPORTER, ATP-BINDING PROTEIN"/>
    <property type="match status" value="1"/>
</dbReference>
<evidence type="ECO:0000313" key="6">
    <source>
        <dbReference type="EMBL" id="GAA2588754.1"/>
    </source>
</evidence>
<proteinExistence type="inferred from homology"/>
<dbReference type="InterPro" id="IPR003593">
    <property type="entry name" value="AAA+_ATPase"/>
</dbReference>
<dbReference type="InterPro" id="IPR027417">
    <property type="entry name" value="P-loop_NTPase"/>
</dbReference>
<dbReference type="SMART" id="SM00382">
    <property type="entry name" value="AAA"/>
    <property type="match status" value="1"/>
</dbReference>
<dbReference type="SUPFAM" id="SSF52540">
    <property type="entry name" value="P-loop containing nucleoside triphosphate hydrolases"/>
    <property type="match status" value="1"/>
</dbReference>
<organism evidence="6 7">
    <name type="scientific">Microbacterium binotii</name>
    <dbReference type="NCBI Taxonomy" id="462710"/>
    <lineage>
        <taxon>Bacteria</taxon>
        <taxon>Bacillati</taxon>
        <taxon>Actinomycetota</taxon>
        <taxon>Actinomycetes</taxon>
        <taxon>Micrococcales</taxon>
        <taxon>Microbacteriaceae</taxon>
        <taxon>Microbacterium</taxon>
    </lineage>
</organism>
<evidence type="ECO:0000256" key="4">
    <source>
        <dbReference type="ARBA" id="ARBA00022840"/>
    </source>
</evidence>
<evidence type="ECO:0000313" key="7">
    <source>
        <dbReference type="Proteomes" id="UP001500274"/>
    </source>
</evidence>
<evidence type="ECO:0000256" key="1">
    <source>
        <dbReference type="ARBA" id="ARBA00005417"/>
    </source>
</evidence>
<dbReference type="Proteomes" id="UP001500274">
    <property type="component" value="Unassembled WGS sequence"/>
</dbReference>
<dbReference type="InterPro" id="IPR017871">
    <property type="entry name" value="ABC_transporter-like_CS"/>
</dbReference>
<evidence type="ECO:0000259" key="5">
    <source>
        <dbReference type="PROSITE" id="PS50893"/>
    </source>
</evidence>
<evidence type="ECO:0000256" key="2">
    <source>
        <dbReference type="ARBA" id="ARBA00022448"/>
    </source>
</evidence>
<evidence type="ECO:0000256" key="3">
    <source>
        <dbReference type="ARBA" id="ARBA00022741"/>
    </source>
</evidence>
<dbReference type="Pfam" id="PF00005">
    <property type="entry name" value="ABC_tran"/>
    <property type="match status" value="1"/>
</dbReference>
<comment type="caution">
    <text evidence="6">The sequence shown here is derived from an EMBL/GenBank/DDBJ whole genome shotgun (WGS) entry which is preliminary data.</text>
</comment>
<dbReference type="InterPro" id="IPR003439">
    <property type="entry name" value="ABC_transporter-like_ATP-bd"/>
</dbReference>
<feature type="domain" description="ABC transporter" evidence="5">
    <location>
        <begin position="12"/>
        <end position="237"/>
    </location>
</feature>
<gene>
    <name evidence="6" type="ORF">GCM10009862_28950</name>
</gene>
<keyword evidence="3" id="KW-0547">Nucleotide-binding</keyword>
<dbReference type="PROSITE" id="PS00211">
    <property type="entry name" value="ABC_TRANSPORTER_1"/>
    <property type="match status" value="1"/>
</dbReference>
<protein>
    <submittedName>
        <fullName evidence="6">ATP-binding cassette domain-containing protein</fullName>
    </submittedName>
</protein>